<dbReference type="GO" id="GO:0016791">
    <property type="term" value="F:phosphatase activity"/>
    <property type="evidence" value="ECO:0007669"/>
    <property type="project" value="TreeGrafter"/>
</dbReference>
<dbReference type="RefSeq" id="WP_072757157.1">
    <property type="nucleotide sequence ID" value="NZ_FRDJ01000001.1"/>
</dbReference>
<dbReference type="Gene3D" id="3.30.1240.10">
    <property type="match status" value="1"/>
</dbReference>
<dbReference type="InterPro" id="IPR036412">
    <property type="entry name" value="HAD-like_sf"/>
</dbReference>
<dbReference type="GO" id="GO:0005829">
    <property type="term" value="C:cytosol"/>
    <property type="evidence" value="ECO:0007669"/>
    <property type="project" value="TreeGrafter"/>
</dbReference>
<dbReference type="Proteomes" id="UP000184207">
    <property type="component" value="Unassembled WGS sequence"/>
</dbReference>
<dbReference type="Gene3D" id="3.40.50.1000">
    <property type="entry name" value="HAD superfamily/HAD-like"/>
    <property type="match status" value="1"/>
</dbReference>
<dbReference type="STRING" id="1121883.SAMN02745226_00056"/>
<dbReference type="NCBIfam" id="TIGR00099">
    <property type="entry name" value="Cof-subfamily"/>
    <property type="match status" value="1"/>
</dbReference>
<evidence type="ECO:0008006" key="3">
    <source>
        <dbReference type="Google" id="ProtNLM"/>
    </source>
</evidence>
<evidence type="ECO:0000313" key="2">
    <source>
        <dbReference type="Proteomes" id="UP000184207"/>
    </source>
</evidence>
<dbReference type="NCBIfam" id="TIGR01484">
    <property type="entry name" value="HAD-SF-IIB"/>
    <property type="match status" value="1"/>
</dbReference>
<sequence>MKRTFVFDLDGTVLNSKNEFPQETKRIVLNILENGDNVVFATGRMHISAKKLLENVFGKDIFPIISYNGAVIYLPEKGFIFEKTLDMETSYRVIDFLRERNTHVQTYVDDLLYSEKDDDEIKLYSKHADVPYYVVDDLKALPHPPIKILAVGEAEKLDLMIEPLKSIVDGRANVFKSFSIFLDIVPSDANKGIALQFLAEHLNFDLSKTIVFGDNENDIYMFNVAGMKIAVENAVEKLKEVADFVSKSNEENGVLHAFNTLFPEYTR</sequence>
<dbReference type="SFLD" id="SFLDG01140">
    <property type="entry name" value="C2.B:_Phosphomannomutase_and_P"/>
    <property type="match status" value="1"/>
</dbReference>
<dbReference type="EMBL" id="FRDJ01000001">
    <property type="protein sequence ID" value="SHN48831.1"/>
    <property type="molecule type" value="Genomic_DNA"/>
</dbReference>
<organism evidence="1 2">
    <name type="scientific">Fervidobacterium gondwanense DSM 13020</name>
    <dbReference type="NCBI Taxonomy" id="1121883"/>
    <lineage>
        <taxon>Bacteria</taxon>
        <taxon>Thermotogati</taxon>
        <taxon>Thermotogota</taxon>
        <taxon>Thermotogae</taxon>
        <taxon>Thermotogales</taxon>
        <taxon>Fervidobacteriaceae</taxon>
        <taxon>Fervidobacterium</taxon>
    </lineage>
</organism>
<dbReference type="PANTHER" id="PTHR10000">
    <property type="entry name" value="PHOSPHOSERINE PHOSPHATASE"/>
    <property type="match status" value="1"/>
</dbReference>
<proteinExistence type="predicted"/>
<protein>
    <recommendedName>
        <fullName evidence="3">Cof subfamily of IIB subfamily of haloacid dehalogenase superfamily/HAD-superfamily hydrolase, subfamily IIB</fullName>
    </recommendedName>
</protein>
<dbReference type="SFLD" id="SFLDS00003">
    <property type="entry name" value="Haloacid_Dehalogenase"/>
    <property type="match status" value="1"/>
</dbReference>
<keyword evidence="2" id="KW-1185">Reference proteome</keyword>
<dbReference type="PANTHER" id="PTHR10000:SF8">
    <property type="entry name" value="HAD SUPERFAMILY HYDROLASE-LIKE, TYPE 3"/>
    <property type="match status" value="1"/>
</dbReference>
<accession>A0A1M7RRL7</accession>
<dbReference type="InterPro" id="IPR023214">
    <property type="entry name" value="HAD_sf"/>
</dbReference>
<reference evidence="2" key="1">
    <citation type="submission" date="2016-12" db="EMBL/GenBank/DDBJ databases">
        <authorList>
            <person name="Varghese N."/>
            <person name="Submissions S."/>
        </authorList>
    </citation>
    <scope>NUCLEOTIDE SEQUENCE [LARGE SCALE GENOMIC DNA]</scope>
    <source>
        <strain evidence="2">DSM 13020</strain>
    </source>
</reference>
<gene>
    <name evidence="1" type="ORF">SAMN02745226_00056</name>
</gene>
<dbReference type="GO" id="GO:0000287">
    <property type="term" value="F:magnesium ion binding"/>
    <property type="evidence" value="ECO:0007669"/>
    <property type="project" value="TreeGrafter"/>
</dbReference>
<name>A0A1M7RRL7_FERGO</name>
<dbReference type="SFLD" id="SFLDG01144">
    <property type="entry name" value="C2.B.4:_PGP_Like"/>
    <property type="match status" value="1"/>
</dbReference>
<dbReference type="Pfam" id="PF08282">
    <property type="entry name" value="Hydrolase_3"/>
    <property type="match status" value="1"/>
</dbReference>
<dbReference type="SUPFAM" id="SSF56784">
    <property type="entry name" value="HAD-like"/>
    <property type="match status" value="1"/>
</dbReference>
<evidence type="ECO:0000313" key="1">
    <source>
        <dbReference type="EMBL" id="SHN48831.1"/>
    </source>
</evidence>
<dbReference type="AlphaFoldDB" id="A0A1M7RRL7"/>
<dbReference type="InterPro" id="IPR000150">
    <property type="entry name" value="Cof"/>
</dbReference>
<dbReference type="InterPro" id="IPR006379">
    <property type="entry name" value="HAD-SF_hydro_IIB"/>
</dbReference>
<dbReference type="CDD" id="cd07516">
    <property type="entry name" value="HAD_Pase"/>
    <property type="match status" value="1"/>
</dbReference>